<accession>A0A0K1PK23</accession>
<dbReference type="STRING" id="1391654.AKJ09_00557"/>
<feature type="region of interest" description="Disordered" evidence="1">
    <location>
        <begin position="22"/>
        <end position="75"/>
    </location>
</feature>
<proteinExistence type="predicted"/>
<protein>
    <submittedName>
        <fullName evidence="3">Uncharacterized protein</fullName>
    </submittedName>
</protein>
<organism evidence="3 4">
    <name type="scientific">Labilithrix luteola</name>
    <dbReference type="NCBI Taxonomy" id="1391654"/>
    <lineage>
        <taxon>Bacteria</taxon>
        <taxon>Pseudomonadati</taxon>
        <taxon>Myxococcota</taxon>
        <taxon>Polyangia</taxon>
        <taxon>Polyangiales</taxon>
        <taxon>Labilitrichaceae</taxon>
        <taxon>Labilithrix</taxon>
    </lineage>
</organism>
<evidence type="ECO:0000256" key="2">
    <source>
        <dbReference type="SAM" id="SignalP"/>
    </source>
</evidence>
<evidence type="ECO:0000313" key="4">
    <source>
        <dbReference type="Proteomes" id="UP000064967"/>
    </source>
</evidence>
<dbReference type="RefSeq" id="WP_146645571.1">
    <property type="nucleotide sequence ID" value="NZ_CP012333.1"/>
</dbReference>
<feature type="signal peptide" evidence="2">
    <location>
        <begin position="1"/>
        <end position="20"/>
    </location>
</feature>
<keyword evidence="4" id="KW-1185">Reference proteome</keyword>
<dbReference type="Proteomes" id="UP000064967">
    <property type="component" value="Chromosome"/>
</dbReference>
<evidence type="ECO:0000313" key="3">
    <source>
        <dbReference type="EMBL" id="AKU93893.1"/>
    </source>
</evidence>
<evidence type="ECO:0000256" key="1">
    <source>
        <dbReference type="SAM" id="MobiDB-lite"/>
    </source>
</evidence>
<dbReference type="AlphaFoldDB" id="A0A0K1PK23"/>
<dbReference type="KEGG" id="llu:AKJ09_00557"/>
<reference evidence="3 4" key="1">
    <citation type="submission" date="2015-08" db="EMBL/GenBank/DDBJ databases">
        <authorList>
            <person name="Babu N.S."/>
            <person name="Beckwith C.J."/>
            <person name="Beseler K.G."/>
            <person name="Brison A."/>
            <person name="Carone J.V."/>
            <person name="Caskin T.P."/>
            <person name="Diamond M."/>
            <person name="Durham M.E."/>
            <person name="Foxe J.M."/>
            <person name="Go M."/>
            <person name="Henderson B.A."/>
            <person name="Jones I.B."/>
            <person name="McGettigan J.A."/>
            <person name="Micheletti S.J."/>
            <person name="Nasrallah M.E."/>
            <person name="Ortiz D."/>
            <person name="Piller C.R."/>
            <person name="Privatt S.R."/>
            <person name="Schneider S.L."/>
            <person name="Sharp S."/>
            <person name="Smith T.C."/>
            <person name="Stanton J.D."/>
            <person name="Ullery H.E."/>
            <person name="Wilson R.J."/>
            <person name="Serrano M.G."/>
            <person name="Buck G."/>
            <person name="Lee V."/>
            <person name="Wang Y."/>
            <person name="Carvalho R."/>
            <person name="Voegtly L."/>
            <person name="Shi R."/>
            <person name="Duckworth R."/>
            <person name="Johnson A."/>
            <person name="Loviza R."/>
            <person name="Walstead R."/>
            <person name="Shah Z."/>
            <person name="Kiflezghi M."/>
            <person name="Wade K."/>
            <person name="Ball S.L."/>
            <person name="Bradley K.W."/>
            <person name="Asai D.J."/>
            <person name="Bowman C.A."/>
            <person name="Russell D.A."/>
            <person name="Pope W.H."/>
            <person name="Jacobs-Sera D."/>
            <person name="Hendrix R.W."/>
            <person name="Hatfull G.F."/>
        </authorList>
    </citation>
    <scope>NUCLEOTIDE SEQUENCE [LARGE SCALE GENOMIC DNA]</scope>
    <source>
        <strain evidence="3 4">DSM 27648</strain>
    </source>
</reference>
<name>A0A0K1PK23_9BACT</name>
<dbReference type="EMBL" id="CP012333">
    <property type="protein sequence ID" value="AKU93893.1"/>
    <property type="molecule type" value="Genomic_DNA"/>
</dbReference>
<sequence>MTRASLFALLVATAAPLACTSGTMTTTTADGGSNAGTGQSGDGASEDPGTTDGDPTDPASDGEQPSEETKKETKVGTITLTSTAYTIGTTTVEQGMATGTFYRVPPVKGTSSGGGCSTQTIGTCEVTECTMATATSDGGTVAIDYTDAGRVTITGVDVNDGSMTLTPGGYGYQTVSGSVALFSAGATIHMSAPGNPNGAPAWGSTMTAPGSVNVTKPLFDAQSSVAASANADLAVSWTGGAGGNVLVSVASAIQGKSSQTRCVFPAASGKGSVPKAALGSAASVGGQTTLMVMSESRDVQSIDGWNITLSLQSYGVRPQGGGLALGILKLQ</sequence>
<keyword evidence="2" id="KW-0732">Signal</keyword>
<gene>
    <name evidence="3" type="ORF">AKJ09_00557</name>
</gene>
<feature type="compositionally biased region" description="Low complexity" evidence="1">
    <location>
        <begin position="47"/>
        <end position="62"/>
    </location>
</feature>
<feature type="chain" id="PRO_5005465610" evidence="2">
    <location>
        <begin position="21"/>
        <end position="331"/>
    </location>
</feature>